<feature type="active site" description="Charge relay system" evidence="8">
    <location>
        <position position="1023"/>
    </location>
</feature>
<dbReference type="AlphaFoldDB" id="A0A7T8ECU7"/>
<dbReference type="GO" id="GO:0008236">
    <property type="term" value="F:serine-type peptidase activity"/>
    <property type="evidence" value="ECO:0007669"/>
    <property type="project" value="UniProtKB-UniRule"/>
</dbReference>
<dbReference type="Gene3D" id="3.90.226.10">
    <property type="entry name" value="2-enoyl-CoA Hydratase, Chain A, domain 1"/>
    <property type="match status" value="1"/>
</dbReference>
<sequence>MKLNKLFWLTALALGSPNLLAAEAKLLREPDLRGDTLVFAYAKDIWKVSLKGGEAVRLTSFQGQEMQPKLSPDGKWVAFTGDYEGNQDIYLLPIAGGEPKRLTFHPDVDQLVGWSPDSKSVLLRSGRANAPRGWQQLFTLSIEGGNPKPLPMNRAFDGSFSADGKQLVYRRAGLWDPGWRNYRGGQNQPLRLISLDSLEEKDLPWDNTQDLEPQWHGDYIYFLSNRSQVTNIFRVAAKGGEPEQVTHYQDADVKGFTLDNDILVYEYRGELVKKSLANTNANANANTNDKGEALAISLHADFPWVRPRFEEVEKQIESAAISPTGKRALFVARGDVFTVPVEHGDARNLTESSDSREVGAAWSNGGKQLAWFSDKSGEYRLVIADQLGKPQQEIKLAEKGFYSGLIWSPDDKQLVFSDQRQQLWLADLSKGKAQVIDSQPVVNPDWEMAPSWSPDSRYLAYSKQDDSFFRSLYLFDTRNNQSNRITQGMADVRYPVWDSAGDKLYFAASTDYGPHAAWLDMTSVAFTPTYGLYTMLLNTRTEAPMLPRSDEEEGSGTEEESKGSDAPPAVRIDLNGIAQRVLPLGESGKIHSLSAGKPGELFYMQDLDETTELRKYSTEERKADTLAGDVDEYHLSHDGESLLVKIGDNWQQFAGAAPMGDDAKTLNVKLTARIDPKAEWQQIFREAWRFQRDYFYVSNLHGADWDAVYKEFQPLVAHVRHGADMTYLLDNMGAETSVGHSFTNDGDLPEIADNRTGLLGADVEATDKGYRFSRIYRGENWYPADQVSAPLALYPQVKAGQYLLAVNGKPLDNKANFYQAFQGTLGKQTRLSISPDGSDKKAFEVTVVPTASEQALRRNAWVEDNRKRVDEASGGKLAYVWVPDTGENGFSYFNRYFFAQNQRQGVIIDERFNHGGYIAEYIIDVLRRERNGYFNNQMAGDHPMTSPGSGIWGPKVMLINEVSGSGGDMLPYMFRYYQVGKLVGKRTWGGLVGIWGVPSLMDGGHITAPRSGFFSIDGQWRVENEGVAPDVEVEQWTKDTAKGIDPQLEKAIAIALDELKSAAPVKLPQPADPVRVPQVK</sequence>
<dbReference type="SUPFAM" id="SSF82171">
    <property type="entry name" value="DPP6 N-terminal domain-like"/>
    <property type="match status" value="1"/>
</dbReference>
<dbReference type="InterPro" id="IPR012393">
    <property type="entry name" value="Tricorn_protease"/>
</dbReference>
<reference evidence="12" key="1">
    <citation type="submission" date="2018-09" db="EMBL/GenBank/DDBJ databases">
        <title>Genome sequencing and analysis.</title>
        <authorList>
            <person name="Huang Y.-T."/>
        </authorList>
    </citation>
    <scope>NUCLEOTIDE SEQUENCE</scope>
    <source>
        <strain evidence="12">HIDE</strain>
    </source>
</reference>
<dbReference type="GO" id="GO:0005737">
    <property type="term" value="C:cytoplasm"/>
    <property type="evidence" value="ECO:0007669"/>
    <property type="project" value="UniProtKB-SubCell"/>
</dbReference>
<evidence type="ECO:0000256" key="5">
    <source>
        <dbReference type="ARBA" id="ARBA00022801"/>
    </source>
</evidence>
<dbReference type="InterPro" id="IPR005151">
    <property type="entry name" value="Tail-specific_protease"/>
</dbReference>
<dbReference type="EMBL" id="CP032664">
    <property type="protein sequence ID" value="QQO83997.1"/>
    <property type="molecule type" value="Genomic_DNA"/>
</dbReference>
<evidence type="ECO:0000256" key="4">
    <source>
        <dbReference type="ARBA" id="ARBA00022670"/>
    </source>
</evidence>
<dbReference type="Gene3D" id="2.30.42.10">
    <property type="match status" value="1"/>
</dbReference>
<keyword evidence="3 7" id="KW-0963">Cytoplasm</keyword>
<evidence type="ECO:0000313" key="12">
    <source>
        <dbReference type="EMBL" id="QQO83997.1"/>
    </source>
</evidence>
<dbReference type="InterPro" id="IPR029414">
    <property type="entry name" value="Tricorn_PDZ"/>
</dbReference>
<feature type="signal peptide" evidence="10">
    <location>
        <begin position="1"/>
        <end position="21"/>
    </location>
</feature>
<dbReference type="InterPro" id="IPR036034">
    <property type="entry name" value="PDZ_sf"/>
</dbReference>
<dbReference type="InterPro" id="IPR028204">
    <property type="entry name" value="Tricorn_C1"/>
</dbReference>
<evidence type="ECO:0000256" key="6">
    <source>
        <dbReference type="ARBA" id="ARBA00022825"/>
    </source>
</evidence>
<proteinExistence type="inferred from homology"/>
<keyword evidence="6 7" id="KW-0720">Serine protease</keyword>
<dbReference type="SUPFAM" id="SSF69304">
    <property type="entry name" value="Tricorn protease N-terminal domain"/>
    <property type="match status" value="1"/>
</dbReference>
<evidence type="ECO:0000256" key="10">
    <source>
        <dbReference type="SAM" id="SignalP"/>
    </source>
</evidence>
<dbReference type="SUPFAM" id="SSF52096">
    <property type="entry name" value="ClpP/crotonase"/>
    <property type="match status" value="1"/>
</dbReference>
<feature type="domain" description="Tail specific protease" evidence="11">
    <location>
        <begin position="840"/>
        <end position="1034"/>
    </location>
</feature>
<comment type="subcellular location">
    <subcellularLocation>
        <location evidence="1 7">Cytoplasm</location>
    </subcellularLocation>
</comment>
<dbReference type="CDD" id="cd07562">
    <property type="entry name" value="Peptidase_S41_TRI"/>
    <property type="match status" value="1"/>
</dbReference>
<dbReference type="SUPFAM" id="SSF50156">
    <property type="entry name" value="PDZ domain-like"/>
    <property type="match status" value="1"/>
</dbReference>
<protein>
    <recommendedName>
        <fullName evidence="7">Tricorn protease homolog</fullName>
        <ecNumber evidence="7">3.4.21.-</ecNumber>
    </recommendedName>
</protein>
<feature type="active site" description="Charge relay system" evidence="8">
    <location>
        <position position="740"/>
    </location>
</feature>
<dbReference type="Pfam" id="PF26549">
    <property type="entry name" value="Tricorn_N"/>
    <property type="match status" value="1"/>
</dbReference>
<evidence type="ECO:0000256" key="1">
    <source>
        <dbReference type="ARBA" id="ARBA00004496"/>
    </source>
</evidence>
<dbReference type="Gene3D" id="3.30.750.44">
    <property type="match status" value="1"/>
</dbReference>
<comment type="similarity">
    <text evidence="2 7">Belongs to the peptidase S41B family.</text>
</comment>
<feature type="chain" id="PRO_5031119149" description="Tricorn protease homolog" evidence="10">
    <location>
        <begin position="22"/>
        <end position="1080"/>
    </location>
</feature>
<name>A0A7T8ECU7_9GAMM</name>
<evidence type="ECO:0000256" key="7">
    <source>
        <dbReference type="PIRNR" id="PIRNR036421"/>
    </source>
</evidence>
<dbReference type="Pfam" id="PF03572">
    <property type="entry name" value="Peptidase_S41"/>
    <property type="match status" value="1"/>
</dbReference>
<evidence type="ECO:0000256" key="3">
    <source>
        <dbReference type="ARBA" id="ARBA00022490"/>
    </source>
</evidence>
<dbReference type="Pfam" id="PF26550">
    <property type="entry name" value="Tricorn_2nd"/>
    <property type="match status" value="1"/>
</dbReference>
<keyword evidence="10" id="KW-0732">Signal</keyword>
<dbReference type="EC" id="3.4.21.-" evidence="7"/>
<keyword evidence="4 7" id="KW-0645">Protease</keyword>
<keyword evidence="5 7" id="KW-0378">Hydrolase</keyword>
<feature type="region of interest" description="Disordered" evidence="9">
    <location>
        <begin position="544"/>
        <end position="570"/>
    </location>
</feature>
<dbReference type="InterPro" id="IPR015943">
    <property type="entry name" value="WD40/YVTN_repeat-like_dom_sf"/>
</dbReference>
<dbReference type="PANTHER" id="PTHR43253:SF1">
    <property type="entry name" value="TRICORN PROTEASE HOMOLOG 2-RELATED"/>
    <property type="match status" value="1"/>
</dbReference>
<dbReference type="PANTHER" id="PTHR43253">
    <property type="entry name" value="TRICORN PROTEASE HOMOLOG 2-RELATED"/>
    <property type="match status" value="1"/>
</dbReference>
<organism evidence="12">
    <name type="scientific">Shewanella algae</name>
    <dbReference type="NCBI Taxonomy" id="38313"/>
    <lineage>
        <taxon>Bacteria</taxon>
        <taxon>Pseudomonadati</taxon>
        <taxon>Pseudomonadota</taxon>
        <taxon>Gammaproteobacteria</taxon>
        <taxon>Alteromonadales</taxon>
        <taxon>Shewanellaceae</taxon>
        <taxon>Shewanella</taxon>
    </lineage>
</organism>
<dbReference type="GO" id="GO:0006508">
    <property type="term" value="P:proteolysis"/>
    <property type="evidence" value="ECO:0007669"/>
    <property type="project" value="UniProtKB-UniRule"/>
</dbReference>
<dbReference type="InterPro" id="IPR029045">
    <property type="entry name" value="ClpP/crotonase-like_dom_sf"/>
</dbReference>
<accession>A0A7T8ECU7</accession>
<dbReference type="PIRSF" id="PIRSF036421">
    <property type="entry name" value="Tricorn_protease"/>
    <property type="match status" value="1"/>
</dbReference>
<dbReference type="Pfam" id="PF14684">
    <property type="entry name" value="Tricorn_C1"/>
    <property type="match status" value="1"/>
</dbReference>
<dbReference type="RefSeq" id="WP_208193248.1">
    <property type="nucleotide sequence ID" value="NZ_CP032664.1"/>
</dbReference>
<evidence type="ECO:0000259" key="11">
    <source>
        <dbReference type="SMART" id="SM00245"/>
    </source>
</evidence>
<dbReference type="SMART" id="SM00245">
    <property type="entry name" value="TSPc"/>
    <property type="match status" value="1"/>
</dbReference>
<dbReference type="Pfam" id="PF14685">
    <property type="entry name" value="PDZ_Tricorn"/>
    <property type="match status" value="1"/>
</dbReference>
<feature type="active site" description="Nucleophile" evidence="8">
    <location>
        <position position="965"/>
    </location>
</feature>
<dbReference type="Gene3D" id="2.120.10.60">
    <property type="entry name" value="Tricorn protease N-terminal domain"/>
    <property type="match status" value="1"/>
</dbReference>
<comment type="function">
    <text evidence="7">Degrades oligopeptides.</text>
</comment>
<gene>
    <name evidence="12" type="ORF">D7032_12445</name>
</gene>
<evidence type="ECO:0000256" key="9">
    <source>
        <dbReference type="SAM" id="MobiDB-lite"/>
    </source>
</evidence>
<evidence type="ECO:0000256" key="2">
    <source>
        <dbReference type="ARBA" id="ARBA00008524"/>
    </source>
</evidence>
<evidence type="ECO:0000256" key="8">
    <source>
        <dbReference type="PIRSR" id="PIRSR036421-1"/>
    </source>
</evidence>
<dbReference type="Gene3D" id="2.130.10.10">
    <property type="entry name" value="YVTN repeat-like/Quinoprotein amine dehydrogenase"/>
    <property type="match status" value="1"/>
</dbReference>